<organism evidence="2 3">
    <name type="scientific">Coprinopsis cinerea (strain Okayama-7 / 130 / ATCC MYA-4618 / FGSC 9003)</name>
    <name type="common">Inky cap fungus</name>
    <name type="synonym">Hormographiella aspergillata</name>
    <dbReference type="NCBI Taxonomy" id="240176"/>
    <lineage>
        <taxon>Eukaryota</taxon>
        <taxon>Fungi</taxon>
        <taxon>Dikarya</taxon>
        <taxon>Basidiomycota</taxon>
        <taxon>Agaricomycotina</taxon>
        <taxon>Agaricomycetes</taxon>
        <taxon>Agaricomycetidae</taxon>
        <taxon>Agaricales</taxon>
        <taxon>Agaricineae</taxon>
        <taxon>Psathyrellaceae</taxon>
        <taxon>Coprinopsis</taxon>
    </lineage>
</organism>
<dbReference type="InterPro" id="IPR029058">
    <property type="entry name" value="AB_hydrolase_fold"/>
</dbReference>
<dbReference type="AlphaFoldDB" id="A8N4E0"/>
<dbReference type="GO" id="GO:0016020">
    <property type="term" value="C:membrane"/>
    <property type="evidence" value="ECO:0007669"/>
    <property type="project" value="TreeGrafter"/>
</dbReference>
<dbReference type="EMBL" id="AACS02000003">
    <property type="protein sequence ID" value="EAU92103.2"/>
    <property type="molecule type" value="Genomic_DNA"/>
</dbReference>
<dbReference type="OrthoDB" id="408373at2759"/>
<name>A8N4E0_COPC7</name>
<dbReference type="InParanoid" id="A8N4E0"/>
<dbReference type="KEGG" id="cci:CC1G_09624"/>
<sequence length="297" mass="32270">MTIATAQSHTTVTSSDGTAIYATAVGNPELPSIVFIHGFALSAKVFERLFSDSRLLQRFYLVAFDVRGHGRSGKPLSPESYEQRLFADDFKAVLDHFGLKKPIVVGWSLGGLVIADIFAHLPREMVSAVVYLNSLPWGGPAIPRVATPEILAILPQVIGATGDIDVATTFAARVHFIEMCFNEPAEDIPISIKWEWLGMGVTQPPAVAGMAVGRTQDESGLVEAGRAGLPVLLVYGTRDRLLDGSAVESLLRENFMALEVHKIEGGSHSPFADEGYEETVVALEKYAKSLIRRESYK</sequence>
<dbReference type="RefSeq" id="XP_001829735.2">
    <property type="nucleotide sequence ID" value="XM_001829683.2"/>
</dbReference>
<dbReference type="SUPFAM" id="SSF53474">
    <property type="entry name" value="alpha/beta-Hydrolases"/>
    <property type="match status" value="1"/>
</dbReference>
<evidence type="ECO:0000313" key="3">
    <source>
        <dbReference type="Proteomes" id="UP000001861"/>
    </source>
</evidence>
<dbReference type="PANTHER" id="PTHR43798">
    <property type="entry name" value="MONOACYLGLYCEROL LIPASE"/>
    <property type="match status" value="1"/>
</dbReference>
<feature type="domain" description="AB hydrolase-1" evidence="1">
    <location>
        <begin position="33"/>
        <end position="280"/>
    </location>
</feature>
<dbReference type="eggNOG" id="ENOG502SG5G">
    <property type="taxonomic scope" value="Eukaryota"/>
</dbReference>
<gene>
    <name evidence="2" type="ORF">CC1G_09624</name>
</gene>
<dbReference type="GeneID" id="6006171"/>
<dbReference type="OMA" id="RMTYRYI"/>
<evidence type="ECO:0000313" key="2">
    <source>
        <dbReference type="EMBL" id="EAU92103.2"/>
    </source>
</evidence>
<comment type="caution">
    <text evidence="2">The sequence shown here is derived from an EMBL/GenBank/DDBJ whole genome shotgun (WGS) entry which is preliminary data.</text>
</comment>
<dbReference type="Pfam" id="PF12697">
    <property type="entry name" value="Abhydrolase_6"/>
    <property type="match status" value="1"/>
</dbReference>
<protein>
    <submittedName>
        <fullName evidence="2">Twin-arginine translocation pathway signal</fullName>
    </submittedName>
</protein>
<dbReference type="InterPro" id="IPR000073">
    <property type="entry name" value="AB_hydrolase_1"/>
</dbReference>
<dbReference type="InterPro" id="IPR050266">
    <property type="entry name" value="AB_hydrolase_sf"/>
</dbReference>
<proteinExistence type="predicted"/>
<dbReference type="Proteomes" id="UP000001861">
    <property type="component" value="Unassembled WGS sequence"/>
</dbReference>
<reference evidence="2 3" key="1">
    <citation type="journal article" date="2010" name="Proc. Natl. Acad. Sci. U.S.A.">
        <title>Insights into evolution of multicellular fungi from the assembled chromosomes of the mushroom Coprinopsis cinerea (Coprinus cinereus).</title>
        <authorList>
            <person name="Stajich J.E."/>
            <person name="Wilke S.K."/>
            <person name="Ahren D."/>
            <person name="Au C.H."/>
            <person name="Birren B.W."/>
            <person name="Borodovsky M."/>
            <person name="Burns C."/>
            <person name="Canback B."/>
            <person name="Casselton L.A."/>
            <person name="Cheng C.K."/>
            <person name="Deng J."/>
            <person name="Dietrich F.S."/>
            <person name="Fargo D.C."/>
            <person name="Farman M.L."/>
            <person name="Gathman A.C."/>
            <person name="Goldberg J."/>
            <person name="Guigo R."/>
            <person name="Hoegger P.J."/>
            <person name="Hooker J.B."/>
            <person name="Huggins A."/>
            <person name="James T.Y."/>
            <person name="Kamada T."/>
            <person name="Kilaru S."/>
            <person name="Kodira C."/>
            <person name="Kues U."/>
            <person name="Kupfer D."/>
            <person name="Kwan H.S."/>
            <person name="Lomsadze A."/>
            <person name="Li W."/>
            <person name="Lilly W.W."/>
            <person name="Ma L.J."/>
            <person name="Mackey A.J."/>
            <person name="Manning G."/>
            <person name="Martin F."/>
            <person name="Muraguchi H."/>
            <person name="Natvig D.O."/>
            <person name="Palmerini H."/>
            <person name="Ramesh M.A."/>
            <person name="Rehmeyer C.J."/>
            <person name="Roe B.A."/>
            <person name="Shenoy N."/>
            <person name="Stanke M."/>
            <person name="Ter-Hovhannisyan V."/>
            <person name="Tunlid A."/>
            <person name="Velagapudi R."/>
            <person name="Vision T.J."/>
            <person name="Zeng Q."/>
            <person name="Zolan M.E."/>
            <person name="Pukkila P.J."/>
        </authorList>
    </citation>
    <scope>NUCLEOTIDE SEQUENCE [LARGE SCALE GENOMIC DNA]</scope>
    <source>
        <strain evidence="3">Okayama-7 / 130 / ATCC MYA-4618 / FGSC 9003</strain>
    </source>
</reference>
<dbReference type="HOGENOM" id="CLU_020336_18_1_1"/>
<keyword evidence="3" id="KW-1185">Reference proteome</keyword>
<dbReference type="PANTHER" id="PTHR43798:SF33">
    <property type="entry name" value="HYDROLASE, PUTATIVE (AFU_ORTHOLOGUE AFUA_2G14860)-RELATED"/>
    <property type="match status" value="1"/>
</dbReference>
<accession>A8N4E0</accession>
<evidence type="ECO:0000259" key="1">
    <source>
        <dbReference type="Pfam" id="PF12697"/>
    </source>
</evidence>
<dbReference type="VEuPathDB" id="FungiDB:CC1G_09624"/>
<dbReference type="Gene3D" id="3.40.50.1820">
    <property type="entry name" value="alpha/beta hydrolase"/>
    <property type="match status" value="1"/>
</dbReference>